<protein>
    <submittedName>
        <fullName evidence="2">Uncharacterized protein</fullName>
    </submittedName>
</protein>
<feature type="transmembrane region" description="Helical" evidence="1">
    <location>
        <begin position="34"/>
        <end position="51"/>
    </location>
</feature>
<dbReference type="AlphaFoldDB" id="A0AAE3K7H8"/>
<comment type="caution">
    <text evidence="2">The sequence shown here is derived from an EMBL/GenBank/DDBJ whole genome shotgun (WGS) entry which is preliminary data.</text>
</comment>
<evidence type="ECO:0000313" key="2">
    <source>
        <dbReference type="EMBL" id="MCL9816252.1"/>
    </source>
</evidence>
<keyword evidence="1" id="KW-1133">Transmembrane helix</keyword>
<keyword evidence="1" id="KW-0812">Transmembrane</keyword>
<reference evidence="2" key="2">
    <citation type="submission" date="2022-02" db="EMBL/GenBank/DDBJ databases">
        <authorList>
            <person name="Elcheninov A.G."/>
            <person name="Sorokin D.Y."/>
            <person name="Kublanov I.V."/>
        </authorList>
    </citation>
    <scope>NUCLEOTIDE SEQUENCE</scope>
    <source>
        <strain evidence="2">AArc-St2</strain>
    </source>
</reference>
<evidence type="ECO:0000313" key="3">
    <source>
        <dbReference type="Proteomes" id="UP001203207"/>
    </source>
</evidence>
<dbReference type="RefSeq" id="WP_174654238.1">
    <property type="nucleotide sequence ID" value="NZ_JAKRVX010000002.1"/>
</dbReference>
<feature type="transmembrane region" description="Helical" evidence="1">
    <location>
        <begin position="9"/>
        <end position="28"/>
    </location>
</feature>
<dbReference type="Proteomes" id="UP001203207">
    <property type="component" value="Unassembled WGS sequence"/>
</dbReference>
<proteinExistence type="predicted"/>
<accession>A0AAE3K7H8</accession>
<keyword evidence="1" id="KW-0472">Membrane</keyword>
<organism evidence="2 3">
    <name type="scientific">Natronocalculus amylovorans</name>
    <dbReference type="NCBI Taxonomy" id="2917812"/>
    <lineage>
        <taxon>Archaea</taxon>
        <taxon>Methanobacteriati</taxon>
        <taxon>Methanobacteriota</taxon>
        <taxon>Stenosarchaea group</taxon>
        <taxon>Halobacteria</taxon>
        <taxon>Halobacteriales</taxon>
        <taxon>Haloferacaceae</taxon>
        <taxon>Natronocalculus</taxon>
    </lineage>
</organism>
<sequence length="59" mass="6471">MPVNMLRMAGVAVLALILISIFVSFGLLEPGPEVMVFLIFALGSFVIADLYRQRRMGGE</sequence>
<evidence type="ECO:0000256" key="1">
    <source>
        <dbReference type="SAM" id="Phobius"/>
    </source>
</evidence>
<reference evidence="2" key="1">
    <citation type="journal article" date="2022" name="Syst. Appl. Microbiol.">
        <title>Natronocalculus amylovorans gen. nov., sp. nov., and Natranaeroarchaeum aerophilus sp. nov., dominant culturable amylolytic natronoarchaea from hypersaline soda lakes in southwestern Siberia.</title>
        <authorList>
            <person name="Sorokin D.Y."/>
            <person name="Elcheninov A.G."/>
            <person name="Khizhniak T.V."/>
            <person name="Koenen M."/>
            <person name="Bale N.J."/>
            <person name="Damste J.S.S."/>
            <person name="Kublanov I.V."/>
        </authorList>
    </citation>
    <scope>NUCLEOTIDE SEQUENCE</scope>
    <source>
        <strain evidence="2">AArc-St2</strain>
    </source>
</reference>
<keyword evidence="3" id="KW-1185">Reference proteome</keyword>
<dbReference type="EMBL" id="JAKRVX010000002">
    <property type="protein sequence ID" value="MCL9816252.1"/>
    <property type="molecule type" value="Genomic_DNA"/>
</dbReference>
<name>A0AAE3K7H8_9EURY</name>
<gene>
    <name evidence="2" type="ORF">AArcSt2_04770</name>
</gene>